<dbReference type="SMART" id="SM00487">
    <property type="entry name" value="DEXDc"/>
    <property type="match status" value="1"/>
</dbReference>
<sequence length="1329" mass="148699">MLFEESDEESAVAAFALKGDDGNGGNRHRNASILSRTQQKPGLASSGRHGDAMNAAEERPKEFARVPPQTQKPQPGQTGKGAMAFLAKIGFLGETATTTGTSSTLRTKVSDHAMEENKRLDRTVDGAVSDVAGDATASSEGPLLDSTTARTPKRRRPRRDLGLDEALERELARFTSPSKVARRTSPKIANVPTRAAPRKMMRCDNYDYVNDDDNDNDNDEEDDNRNEDGTGKNSRKPGLDESTRAPPTPGKSERNLRKIRGIQVSGTGREGEERPLFESPLSEGPKVRFCVGHFDPELPQSVLHETRELHDYFAEMKRASRAEDMALDQGQKPPKFKLEKEQFQRLQDVRKIIDKQWQLHAKVRGQGGAASVPRLWELSLRAIRDNAKLRTDLETGAGQFARVAGTVVHEEALNGVRALKPRAFVPASANRYLMPYQREGVRFLFDIFTGAISPGFPERGGILADVMGLGKTVQVICFLLTIFGKTGRSEDLNLLRKRLRDREAASAFMSAGGPVLLVAPVSVLDNWAAELKRWGYFAAESVTTASTREDVEHVLEGANSGKVEVVLVGYERMRELTMNNSVFASTQWRVVVFDECHRLKNPSTQNAISARRLRARCKIGATGTPVSNEVKELWAIMHVLAPCELGPKSSFDLEVARPLNRGRLQSATQGELRAAHAVRSKLKLTLDRLILRRGKEVIADRLTGKKDTMVLCPLTRVQERVYLRALNSKDFTKLVNAVDKSRFVDREIPDVDRALSIPANEPDMVHDDATDTGVDVDATLWRMQHRVRRRRRRRPQNRLGGRSFLGSSSGALDVSDRLPEEGPILDGLSNADADADADVDVEDDLDNDAESDGKFAKQTRDMKQLKEYLLPKHDSSDDESGDERDSVGRVLHRFRECAVCPKCTQMPAIIILAQIANHLDLIRADPGEEDALEKHRQLRKSQFLLGPYARRMATLGSNAGPDLHPGSKASKVPTEDYYRSVRFEHLIDEAQCGKMQVLRQLLQRWRDKGGIKVLIFSNSLVLLNVLEKYLESLSYPFLRLDGGTGQSQRQDMCKRFNSDPNQFVFLMSTRAGGEGLNLTGASKVVIFDPDWSPTPDLQAQDRAHRLGQRHFVRVYRLISQGTVEEAKYLRQVDKRQLSSTMLEGSFEKRLFKDNEFRGMLELLRYSRRSFTVSISERYVSERRKYVKAGRQMDSLQGKLKQHLDREDVRAKDKFVMFDIEPDADVSSVSRRKENEGKEIDVEGEDDENSAYVPRSGAGETLRSEGPRTRQHSASAAAAAAAAEDEDDELGDISGVRVNWDTMVGDSREEREYAEQYLDPLARDAAKRND</sequence>
<feature type="compositionally biased region" description="Basic and acidic residues" evidence="4">
    <location>
        <begin position="1230"/>
        <end position="1240"/>
    </location>
</feature>
<dbReference type="InterPro" id="IPR000330">
    <property type="entry name" value="SNF2_N"/>
</dbReference>
<feature type="compositionally biased region" description="Low complexity" evidence="4">
    <location>
        <begin position="67"/>
        <end position="81"/>
    </location>
</feature>
<feature type="compositionally biased region" description="Basic and acidic residues" evidence="4">
    <location>
        <begin position="48"/>
        <end position="64"/>
    </location>
</feature>
<dbReference type="Pfam" id="PF00176">
    <property type="entry name" value="SNF2-rel_dom"/>
    <property type="match status" value="1"/>
</dbReference>
<feature type="compositionally biased region" description="Low complexity" evidence="4">
    <location>
        <begin position="797"/>
        <end position="810"/>
    </location>
</feature>
<dbReference type="InterPro" id="IPR027417">
    <property type="entry name" value="P-loop_NTPase"/>
</dbReference>
<evidence type="ECO:0000256" key="2">
    <source>
        <dbReference type="ARBA" id="ARBA00022801"/>
    </source>
</evidence>
<evidence type="ECO:0000259" key="5">
    <source>
        <dbReference type="PROSITE" id="PS51192"/>
    </source>
</evidence>
<dbReference type="SMART" id="SM00490">
    <property type="entry name" value="HELICc"/>
    <property type="match status" value="1"/>
</dbReference>
<keyword evidence="2" id="KW-0378">Hydrolase</keyword>
<evidence type="ECO:0000313" key="7">
    <source>
        <dbReference type="EMBL" id="GBG29478.1"/>
    </source>
</evidence>
<evidence type="ECO:0000256" key="4">
    <source>
        <dbReference type="SAM" id="MobiDB-lite"/>
    </source>
</evidence>
<dbReference type="Gene3D" id="3.40.50.10810">
    <property type="entry name" value="Tandem AAA-ATPase domain"/>
    <property type="match status" value="1"/>
</dbReference>
<feature type="compositionally biased region" description="Low complexity" evidence="4">
    <location>
        <begin position="96"/>
        <end position="107"/>
    </location>
</feature>
<organism evidence="7 8">
    <name type="scientific">Hondaea fermentalgiana</name>
    <dbReference type="NCBI Taxonomy" id="2315210"/>
    <lineage>
        <taxon>Eukaryota</taxon>
        <taxon>Sar</taxon>
        <taxon>Stramenopiles</taxon>
        <taxon>Bigyra</taxon>
        <taxon>Labyrinthulomycetes</taxon>
        <taxon>Thraustochytrida</taxon>
        <taxon>Thraustochytriidae</taxon>
        <taxon>Hondaea</taxon>
    </lineage>
</organism>
<dbReference type="Gene3D" id="3.40.50.300">
    <property type="entry name" value="P-loop containing nucleotide triphosphate hydrolases"/>
    <property type="match status" value="1"/>
</dbReference>
<dbReference type="Pfam" id="PF00271">
    <property type="entry name" value="Helicase_C"/>
    <property type="match status" value="1"/>
</dbReference>
<feature type="region of interest" description="Disordered" evidence="4">
    <location>
        <begin position="787"/>
        <end position="832"/>
    </location>
</feature>
<dbReference type="Proteomes" id="UP000241890">
    <property type="component" value="Unassembled WGS sequence"/>
</dbReference>
<feature type="region of interest" description="Disordered" evidence="4">
    <location>
        <begin position="1225"/>
        <end position="1294"/>
    </location>
</feature>
<evidence type="ECO:0000256" key="1">
    <source>
        <dbReference type="ARBA" id="ARBA00004123"/>
    </source>
</evidence>
<keyword evidence="3" id="KW-0539">Nucleus</keyword>
<dbReference type="GO" id="GO:0016787">
    <property type="term" value="F:hydrolase activity"/>
    <property type="evidence" value="ECO:0007669"/>
    <property type="project" value="UniProtKB-KW"/>
</dbReference>
<dbReference type="PROSITE" id="PS51194">
    <property type="entry name" value="HELICASE_CTER"/>
    <property type="match status" value="1"/>
</dbReference>
<dbReference type="SUPFAM" id="SSF52540">
    <property type="entry name" value="P-loop containing nucleoside triphosphate hydrolases"/>
    <property type="match status" value="2"/>
</dbReference>
<reference evidence="7 8" key="1">
    <citation type="submission" date="2017-12" db="EMBL/GenBank/DDBJ databases">
        <title>Sequencing, de novo assembly and annotation of complete genome of a new Thraustochytrid species, strain FCC1311.</title>
        <authorList>
            <person name="Sedici K."/>
            <person name="Godart F."/>
            <person name="Aiese Cigliano R."/>
            <person name="Sanseverino W."/>
            <person name="Barakat M."/>
            <person name="Ortet P."/>
            <person name="Marechal E."/>
            <person name="Cagnac O."/>
            <person name="Amato A."/>
        </authorList>
    </citation>
    <scope>NUCLEOTIDE SEQUENCE [LARGE SCALE GENOMIC DNA]</scope>
</reference>
<feature type="compositionally biased region" description="Low complexity" evidence="4">
    <location>
        <begin position="1272"/>
        <end position="1281"/>
    </location>
</feature>
<dbReference type="FunFam" id="3.40.50.10810:FF:000019">
    <property type="entry name" value="DNA excision repair protein ERCC-6-like 2 isoform X1"/>
    <property type="match status" value="1"/>
</dbReference>
<feature type="compositionally biased region" description="Acidic residues" evidence="4">
    <location>
        <begin position="209"/>
        <end position="225"/>
    </location>
</feature>
<dbReference type="InParanoid" id="A0A2R5GIC2"/>
<dbReference type="EMBL" id="BEYU01000059">
    <property type="protein sequence ID" value="GBG29478.1"/>
    <property type="molecule type" value="Genomic_DNA"/>
</dbReference>
<feature type="compositionally biased region" description="Basic residues" evidence="4">
    <location>
        <begin position="787"/>
        <end position="796"/>
    </location>
</feature>
<dbReference type="CDD" id="cd18793">
    <property type="entry name" value="SF2_C_SNF"/>
    <property type="match status" value="1"/>
</dbReference>
<dbReference type="PANTHER" id="PTHR45629">
    <property type="entry name" value="SNF2/RAD54 FAMILY MEMBER"/>
    <property type="match status" value="1"/>
</dbReference>
<comment type="subcellular location">
    <subcellularLocation>
        <location evidence="1">Nucleus</location>
    </subcellularLocation>
</comment>
<accession>A0A2R5GIC2</accession>
<gene>
    <name evidence="7" type="ORF">FCC1311_056992</name>
</gene>
<dbReference type="OrthoDB" id="448448at2759"/>
<keyword evidence="8" id="KW-1185">Reference proteome</keyword>
<dbReference type="InterPro" id="IPR050496">
    <property type="entry name" value="SNF2_RAD54_helicase_repair"/>
</dbReference>
<evidence type="ECO:0000313" key="8">
    <source>
        <dbReference type="Proteomes" id="UP000241890"/>
    </source>
</evidence>
<feature type="compositionally biased region" description="Basic and acidic residues" evidence="4">
    <location>
        <begin position="108"/>
        <end position="124"/>
    </location>
</feature>
<dbReference type="InterPro" id="IPR001650">
    <property type="entry name" value="Helicase_C-like"/>
</dbReference>
<evidence type="ECO:0000256" key="3">
    <source>
        <dbReference type="ARBA" id="ARBA00023242"/>
    </source>
</evidence>
<dbReference type="PANTHER" id="PTHR45629:SF7">
    <property type="entry name" value="DNA EXCISION REPAIR PROTEIN ERCC-6-RELATED"/>
    <property type="match status" value="1"/>
</dbReference>
<dbReference type="InterPro" id="IPR038718">
    <property type="entry name" value="SNF2-like_sf"/>
</dbReference>
<name>A0A2R5GIC2_9STRA</name>
<comment type="caution">
    <text evidence="7">The sequence shown here is derived from an EMBL/GenBank/DDBJ whole genome shotgun (WGS) entry which is preliminary data.</text>
</comment>
<feature type="region of interest" description="Disordered" evidence="4">
    <location>
        <begin position="1"/>
        <end position="82"/>
    </location>
</feature>
<feature type="compositionally biased region" description="Acidic residues" evidence="4">
    <location>
        <begin position="1"/>
        <end position="10"/>
    </location>
</feature>
<feature type="domain" description="Helicase ATP-binding" evidence="5">
    <location>
        <begin position="452"/>
        <end position="643"/>
    </location>
</feature>
<dbReference type="GO" id="GO:0005634">
    <property type="term" value="C:nucleus"/>
    <property type="evidence" value="ECO:0007669"/>
    <property type="project" value="UniProtKB-SubCell"/>
</dbReference>
<feature type="domain" description="Helicase C-terminal" evidence="6">
    <location>
        <begin position="997"/>
        <end position="1154"/>
    </location>
</feature>
<dbReference type="GO" id="GO:0005524">
    <property type="term" value="F:ATP binding"/>
    <property type="evidence" value="ECO:0007669"/>
    <property type="project" value="InterPro"/>
</dbReference>
<dbReference type="InterPro" id="IPR014001">
    <property type="entry name" value="Helicase_ATP-bd"/>
</dbReference>
<feature type="region of interest" description="Disordered" evidence="4">
    <location>
        <begin position="96"/>
        <end position="282"/>
    </location>
</feature>
<dbReference type="PROSITE" id="PS51192">
    <property type="entry name" value="HELICASE_ATP_BIND_1"/>
    <property type="match status" value="1"/>
</dbReference>
<dbReference type="InterPro" id="IPR049730">
    <property type="entry name" value="SNF2/RAD54-like_C"/>
</dbReference>
<proteinExistence type="predicted"/>
<evidence type="ECO:0000259" key="6">
    <source>
        <dbReference type="PROSITE" id="PS51194"/>
    </source>
</evidence>
<feature type="compositionally biased region" description="Basic and acidic residues" evidence="4">
    <location>
        <begin position="159"/>
        <end position="172"/>
    </location>
</feature>
<protein>
    <submittedName>
        <fullName evidence="7">DNA repair protein, putative</fullName>
    </submittedName>
</protein>